<evidence type="ECO:0000313" key="6">
    <source>
        <dbReference type="Proteomes" id="UP001549047"/>
    </source>
</evidence>
<organism evidence="5 6">
    <name type="scientific">Rhizobium aquaticum</name>
    <dbReference type="NCBI Taxonomy" id="1549636"/>
    <lineage>
        <taxon>Bacteria</taxon>
        <taxon>Pseudomonadati</taxon>
        <taxon>Pseudomonadota</taxon>
        <taxon>Alphaproteobacteria</taxon>
        <taxon>Hyphomicrobiales</taxon>
        <taxon>Rhizobiaceae</taxon>
        <taxon>Rhizobium/Agrobacterium group</taxon>
        <taxon>Rhizobium</taxon>
    </lineage>
</organism>
<dbReference type="PROSITE" id="PS51387">
    <property type="entry name" value="FAD_PCMH"/>
    <property type="match status" value="1"/>
</dbReference>
<reference evidence="5 6" key="1">
    <citation type="submission" date="2024-06" db="EMBL/GenBank/DDBJ databases">
        <title>Genomic Encyclopedia of Type Strains, Phase IV (KMG-IV): sequencing the most valuable type-strain genomes for metagenomic binning, comparative biology and taxonomic classification.</title>
        <authorList>
            <person name="Goeker M."/>
        </authorList>
    </citation>
    <scope>NUCLEOTIDE SEQUENCE [LARGE SCALE GENOMIC DNA]</scope>
    <source>
        <strain evidence="5 6">DSM 29780</strain>
    </source>
</reference>
<evidence type="ECO:0000256" key="2">
    <source>
        <dbReference type="ARBA" id="ARBA00022827"/>
    </source>
</evidence>
<dbReference type="Proteomes" id="UP001549047">
    <property type="component" value="Unassembled WGS sequence"/>
</dbReference>
<dbReference type="Gene3D" id="3.30.43.10">
    <property type="entry name" value="Uridine Diphospho-n-acetylenolpyruvylglucosamine Reductase, domain 2"/>
    <property type="match status" value="1"/>
</dbReference>
<evidence type="ECO:0000313" key="5">
    <source>
        <dbReference type="EMBL" id="MET3613988.1"/>
    </source>
</evidence>
<dbReference type="Gene3D" id="1.10.45.10">
    <property type="entry name" value="Vanillyl-alcohol Oxidase, Chain A, domain 4"/>
    <property type="match status" value="1"/>
</dbReference>
<dbReference type="SUPFAM" id="SSF56176">
    <property type="entry name" value="FAD-binding/transporter-associated domain-like"/>
    <property type="match status" value="1"/>
</dbReference>
<dbReference type="InterPro" id="IPR016167">
    <property type="entry name" value="FAD-bd_PCMH_sub1"/>
</dbReference>
<gene>
    <name evidence="5" type="ORF">ABID16_002317</name>
</gene>
<dbReference type="InterPro" id="IPR036318">
    <property type="entry name" value="FAD-bd_PCMH-like_sf"/>
</dbReference>
<dbReference type="NCBIfam" id="TIGR01679">
    <property type="entry name" value="bact_FAD_ox"/>
    <property type="match status" value="1"/>
</dbReference>
<name>A0ABV2IZW2_9HYPH</name>
<dbReference type="InterPro" id="IPR007173">
    <property type="entry name" value="ALO_C"/>
</dbReference>
<dbReference type="PANTHER" id="PTHR43762:SF1">
    <property type="entry name" value="D-ARABINONO-1,4-LACTONE OXIDASE"/>
    <property type="match status" value="1"/>
</dbReference>
<dbReference type="PANTHER" id="PTHR43762">
    <property type="entry name" value="L-GULONOLACTONE OXIDASE"/>
    <property type="match status" value="1"/>
</dbReference>
<keyword evidence="3" id="KW-0560">Oxidoreductase</keyword>
<dbReference type="InterPro" id="IPR016166">
    <property type="entry name" value="FAD-bd_PCMH"/>
</dbReference>
<feature type="domain" description="FAD-binding PCMH-type" evidence="4">
    <location>
        <begin position="16"/>
        <end position="183"/>
    </location>
</feature>
<evidence type="ECO:0000256" key="1">
    <source>
        <dbReference type="ARBA" id="ARBA00022630"/>
    </source>
</evidence>
<dbReference type="InterPro" id="IPR016169">
    <property type="entry name" value="FAD-bd_PCMH_sub2"/>
</dbReference>
<evidence type="ECO:0000259" key="4">
    <source>
        <dbReference type="PROSITE" id="PS51387"/>
    </source>
</evidence>
<sequence>MTRATATTWSNWAGNVRANPRQIARPADEGELGDVIRGGDRPIRMIGSGHSFTPLVASEGTIVDLGGFSGLRAHDTERMTATIGAGTPLGQLTQLLHAVGQGLPNMGDIDRQTVGGALGTATHGSGLGLGAYHTQLLTVRLVDGRGEIREFSADAQPEMIQAVGVNLGAFGALTEVTFQNMPSYRLRRRRHALAVADMLENFDSLMRSHRSAEFFVIPFSSHALHLSYDMTEAPVSAHPPEQDEDGLKTLKMLRTTLKRLPWLRRKLIGSALAKIKPEDFVDVWFGAYVSERRTRFNEMEYHLPFEVGAKALREILSMMERDFPEVYFPLEVRSVMADETWLSPFYKRATCSIAVHHDAAEDPTAFFNAVEPIFRKYDGRPHWGKMHSLTARDFAALYPRFKDAMELRREIDPDGRFISPYLARILDV</sequence>
<dbReference type="Gene3D" id="3.30.70.2520">
    <property type="match status" value="1"/>
</dbReference>
<dbReference type="InterPro" id="IPR006094">
    <property type="entry name" value="Oxid_FAD_bind_N"/>
</dbReference>
<dbReference type="Pfam" id="PF01565">
    <property type="entry name" value="FAD_binding_4"/>
    <property type="match status" value="1"/>
</dbReference>
<dbReference type="PIRSF" id="PIRSF000136">
    <property type="entry name" value="LGO_GLO"/>
    <property type="match status" value="1"/>
</dbReference>
<dbReference type="EMBL" id="JBEPMB010000002">
    <property type="protein sequence ID" value="MET3613988.1"/>
    <property type="molecule type" value="Genomic_DNA"/>
</dbReference>
<dbReference type="Pfam" id="PF04030">
    <property type="entry name" value="ALO"/>
    <property type="match status" value="1"/>
</dbReference>
<dbReference type="RefSeq" id="WP_354556478.1">
    <property type="nucleotide sequence ID" value="NZ_JBEPMB010000002.1"/>
</dbReference>
<protein>
    <submittedName>
        <fullName evidence="5">FAD-linked oxidoreductase</fullName>
    </submittedName>
</protein>
<dbReference type="InterPro" id="IPR010031">
    <property type="entry name" value="FAD_lactone_oxidase-like"/>
</dbReference>
<accession>A0ABV2IZW2</accession>
<dbReference type="Gene3D" id="3.30.465.10">
    <property type="match status" value="1"/>
</dbReference>
<dbReference type="InterPro" id="IPR016171">
    <property type="entry name" value="Vanillyl_alc_oxidase_C-sub2"/>
</dbReference>
<proteinExistence type="predicted"/>
<evidence type="ECO:0000256" key="3">
    <source>
        <dbReference type="ARBA" id="ARBA00023002"/>
    </source>
</evidence>
<comment type="caution">
    <text evidence="5">The sequence shown here is derived from an EMBL/GenBank/DDBJ whole genome shotgun (WGS) entry which is preliminary data.</text>
</comment>
<keyword evidence="2" id="KW-0274">FAD</keyword>
<keyword evidence="1" id="KW-0285">Flavoprotein</keyword>
<keyword evidence="6" id="KW-1185">Reference proteome</keyword>